<dbReference type="PANTHER" id="PTHR42988:SF2">
    <property type="entry name" value="CYCLIC NUCLEOTIDE PHOSPHODIESTERASE CBUA0032-RELATED"/>
    <property type="match status" value="1"/>
</dbReference>
<evidence type="ECO:0000256" key="1">
    <source>
        <dbReference type="ARBA" id="ARBA00022723"/>
    </source>
</evidence>
<gene>
    <name evidence="7" type="ORF">F7O44_12195</name>
</gene>
<proteinExistence type="inferred from homology"/>
<evidence type="ECO:0000256" key="3">
    <source>
        <dbReference type="ARBA" id="ARBA00023004"/>
    </source>
</evidence>
<dbReference type="GO" id="GO:0046872">
    <property type="term" value="F:metal ion binding"/>
    <property type="evidence" value="ECO:0007669"/>
    <property type="project" value="UniProtKB-KW"/>
</dbReference>
<dbReference type="Pfam" id="PF00149">
    <property type="entry name" value="Metallophos"/>
    <property type="match status" value="1"/>
</dbReference>
<evidence type="ECO:0000313" key="8">
    <source>
        <dbReference type="Proteomes" id="UP000460435"/>
    </source>
</evidence>
<dbReference type="AlphaFoldDB" id="A0A7K3M471"/>
<dbReference type="GO" id="GO:0016787">
    <property type="term" value="F:hydrolase activity"/>
    <property type="evidence" value="ECO:0007669"/>
    <property type="project" value="UniProtKB-KW"/>
</dbReference>
<evidence type="ECO:0000256" key="2">
    <source>
        <dbReference type="ARBA" id="ARBA00022801"/>
    </source>
</evidence>
<feature type="region of interest" description="Disordered" evidence="5">
    <location>
        <begin position="279"/>
        <end position="302"/>
    </location>
</feature>
<comment type="caution">
    <text evidence="7">The sequence shown here is derived from an EMBL/GenBank/DDBJ whole genome shotgun (WGS) entry which is preliminary data.</text>
</comment>
<dbReference type="RefSeq" id="WP_162450485.1">
    <property type="nucleotide sequence ID" value="NZ_WLZY01000003.1"/>
</dbReference>
<keyword evidence="2" id="KW-0378">Hydrolase</keyword>
<dbReference type="InterPro" id="IPR050884">
    <property type="entry name" value="CNP_phosphodiesterase-III"/>
</dbReference>
<evidence type="ECO:0000259" key="6">
    <source>
        <dbReference type="Pfam" id="PF00149"/>
    </source>
</evidence>
<organism evidence="7 8">
    <name type="scientific">Phytoactinopolyspora mesophila</name>
    <dbReference type="NCBI Taxonomy" id="2650750"/>
    <lineage>
        <taxon>Bacteria</taxon>
        <taxon>Bacillati</taxon>
        <taxon>Actinomycetota</taxon>
        <taxon>Actinomycetes</taxon>
        <taxon>Jiangellales</taxon>
        <taxon>Jiangellaceae</taxon>
        <taxon>Phytoactinopolyspora</taxon>
    </lineage>
</organism>
<reference evidence="7 8" key="1">
    <citation type="submission" date="2019-11" db="EMBL/GenBank/DDBJ databases">
        <authorList>
            <person name="Li X.-J."/>
            <person name="Feng X.-M."/>
        </authorList>
    </citation>
    <scope>NUCLEOTIDE SEQUENCE [LARGE SCALE GENOMIC DNA]</scope>
    <source>
        <strain evidence="7 8">XMNu-373</strain>
    </source>
</reference>
<feature type="domain" description="Calcineurin-like phosphoesterase" evidence="6">
    <location>
        <begin position="1"/>
        <end position="207"/>
    </location>
</feature>
<dbReference type="EMBL" id="WLZY01000003">
    <property type="protein sequence ID" value="NDL57837.1"/>
    <property type="molecule type" value="Genomic_DNA"/>
</dbReference>
<dbReference type="InterPro" id="IPR029052">
    <property type="entry name" value="Metallo-depent_PP-like"/>
</dbReference>
<evidence type="ECO:0000256" key="4">
    <source>
        <dbReference type="ARBA" id="ARBA00025742"/>
    </source>
</evidence>
<keyword evidence="8" id="KW-1185">Reference proteome</keyword>
<accession>A0A7K3M471</accession>
<dbReference type="Gene3D" id="3.60.21.10">
    <property type="match status" value="1"/>
</dbReference>
<keyword evidence="1" id="KW-0479">Metal-binding</keyword>
<dbReference type="InterPro" id="IPR004843">
    <property type="entry name" value="Calcineurin-like_PHP"/>
</dbReference>
<dbReference type="PANTHER" id="PTHR42988">
    <property type="entry name" value="PHOSPHOHYDROLASE"/>
    <property type="match status" value="1"/>
</dbReference>
<keyword evidence="3" id="KW-0408">Iron</keyword>
<protein>
    <recommendedName>
        <fullName evidence="6">Calcineurin-like phosphoesterase domain-containing protein</fullName>
    </recommendedName>
</protein>
<dbReference type="SUPFAM" id="SSF56300">
    <property type="entry name" value="Metallo-dependent phosphatases"/>
    <property type="match status" value="1"/>
</dbReference>
<evidence type="ECO:0000256" key="5">
    <source>
        <dbReference type="SAM" id="MobiDB-lite"/>
    </source>
</evidence>
<comment type="similarity">
    <text evidence="4">Belongs to the cyclic nucleotide phosphodiesterase class-III family.</text>
</comment>
<dbReference type="Proteomes" id="UP000460435">
    <property type="component" value="Unassembled WGS sequence"/>
</dbReference>
<feature type="compositionally biased region" description="Basic and acidic residues" evidence="5">
    <location>
        <begin position="292"/>
        <end position="302"/>
    </location>
</feature>
<name>A0A7K3M471_9ACTN</name>
<sequence>MRIVHISDLHIEPEPERRFPGLMASLERDRIQLRRTGADLIIVTGDVTNYGARYREHLVLAREWISGLGAPALTVPGNHDLGPSPARAVDNPENEAYQDVPYPETHYGTIFHPSPVVSHDLGSVRVIGIGLREGDPDGALPRLERLLAADDRPVILCGHYPVVDTRDADVSIEFGSAEFLPTTAPALLELILAHRNVAVYACGHVHVNSVRPIGDHCVQMTAGGLGPGASAYRIYDLDGHGLTYSTALGSGRLTFWEDLFDPPTAEEFSLGDAADRTGRITWDRPTVGDPAGRPESRSVAHT</sequence>
<evidence type="ECO:0000313" key="7">
    <source>
        <dbReference type="EMBL" id="NDL57837.1"/>
    </source>
</evidence>